<evidence type="ECO:0000259" key="4">
    <source>
        <dbReference type="Pfam" id="PF15915"/>
    </source>
</evidence>
<evidence type="ECO:0000313" key="6">
    <source>
        <dbReference type="Proteomes" id="UP001597111"/>
    </source>
</evidence>
<keyword evidence="6" id="KW-1185">Reference proteome</keyword>
<keyword evidence="2" id="KW-0804">Transcription</keyword>
<gene>
    <name evidence="5" type="ORF">ACFR9S_04955</name>
</gene>
<dbReference type="InterPro" id="IPR007050">
    <property type="entry name" value="HTH_bacterioopsin"/>
</dbReference>
<evidence type="ECO:0000256" key="2">
    <source>
        <dbReference type="ARBA" id="ARBA00023163"/>
    </source>
</evidence>
<dbReference type="RefSeq" id="WP_379731117.1">
    <property type="nucleotide sequence ID" value="NZ_JBHSWZ010000054.1"/>
</dbReference>
<dbReference type="Proteomes" id="UP001597111">
    <property type="component" value="Unassembled WGS sequence"/>
</dbReference>
<dbReference type="EMBL" id="JBHUDH010000039">
    <property type="protein sequence ID" value="MFD1525654.1"/>
    <property type="molecule type" value="Genomic_DNA"/>
</dbReference>
<evidence type="ECO:0000259" key="3">
    <source>
        <dbReference type="Pfam" id="PF04967"/>
    </source>
</evidence>
<feature type="domain" description="HTH bat-type" evidence="3">
    <location>
        <begin position="151"/>
        <end position="203"/>
    </location>
</feature>
<evidence type="ECO:0000313" key="5">
    <source>
        <dbReference type="EMBL" id="MFD1525654.1"/>
    </source>
</evidence>
<evidence type="ECO:0000256" key="1">
    <source>
        <dbReference type="ARBA" id="ARBA00023015"/>
    </source>
</evidence>
<sequence>MPEAKLTLTIPERTWPGEITRAHGDATIRILAAMTESDGGVGLAEVTARDPESVVADVSAHDSVDDVEVLQRGNRECLIQFRTRLPLLLLAARDSGLPLEMPFEISDGEATWTLTASQDAISDLGDQLSALGISFTVDYLQQEVAGSEALLTDRQRSIVSEAIEQGYYDTPRECSLTELADAVGLAKSTVSETLHRAEERVMKEFAAGLEEEPQPVIEG</sequence>
<dbReference type="Pfam" id="PF15915">
    <property type="entry name" value="BAT"/>
    <property type="match status" value="1"/>
</dbReference>
<dbReference type="PANTHER" id="PTHR34236:SF1">
    <property type="entry name" value="DIMETHYL SULFOXIDE REDUCTASE TRANSCRIPTIONAL ACTIVATOR"/>
    <property type="match status" value="1"/>
</dbReference>
<dbReference type="InterPro" id="IPR031803">
    <property type="entry name" value="BAT_GAF/HTH-assoc"/>
</dbReference>
<accession>A0ABD6B5F6</accession>
<dbReference type="PANTHER" id="PTHR34236">
    <property type="entry name" value="DIMETHYL SULFOXIDE REDUCTASE TRANSCRIPTIONAL ACTIVATOR"/>
    <property type="match status" value="1"/>
</dbReference>
<dbReference type="Pfam" id="PF04967">
    <property type="entry name" value="HTH_10"/>
    <property type="match status" value="1"/>
</dbReference>
<dbReference type="AlphaFoldDB" id="A0ABD6B5F6"/>
<organism evidence="5 6">
    <name type="scientific">Halolamina salina</name>
    <dbReference type="NCBI Taxonomy" id="1220023"/>
    <lineage>
        <taxon>Archaea</taxon>
        <taxon>Methanobacteriati</taxon>
        <taxon>Methanobacteriota</taxon>
        <taxon>Stenosarchaea group</taxon>
        <taxon>Halobacteria</taxon>
        <taxon>Halobacteriales</taxon>
        <taxon>Haloferacaceae</taxon>
    </lineage>
</organism>
<reference evidence="5 6" key="1">
    <citation type="journal article" date="2019" name="Int. J. Syst. Evol. Microbiol.">
        <title>The Global Catalogue of Microorganisms (GCM) 10K type strain sequencing project: providing services to taxonomists for standard genome sequencing and annotation.</title>
        <authorList>
            <consortium name="The Broad Institute Genomics Platform"/>
            <consortium name="The Broad Institute Genome Sequencing Center for Infectious Disease"/>
            <person name="Wu L."/>
            <person name="Ma J."/>
        </authorList>
    </citation>
    <scope>NUCLEOTIDE SEQUENCE [LARGE SCALE GENOMIC DNA]</scope>
    <source>
        <strain evidence="5 6">CGMCC 1.12285</strain>
    </source>
</reference>
<protein>
    <submittedName>
        <fullName evidence="5">Helix-turn-helix domain-containing protein</fullName>
    </submittedName>
</protein>
<feature type="domain" description="Bacterioopsin transcriptional activator GAF and HTH associated" evidence="4">
    <location>
        <begin position="22"/>
        <end position="120"/>
    </location>
</feature>
<keyword evidence="1" id="KW-0805">Transcription regulation</keyword>
<proteinExistence type="predicted"/>
<name>A0ABD6B5F6_9EURY</name>
<comment type="caution">
    <text evidence="5">The sequence shown here is derived from an EMBL/GenBank/DDBJ whole genome shotgun (WGS) entry which is preliminary data.</text>
</comment>